<feature type="domain" description="Membrane insertase YidC/Oxa/ALB C-terminal" evidence="12">
    <location>
        <begin position="205"/>
        <end position="395"/>
    </location>
</feature>
<dbReference type="InterPro" id="IPR001708">
    <property type="entry name" value="YidC/ALB3/OXA1/COX18"/>
</dbReference>
<evidence type="ECO:0000259" key="12">
    <source>
        <dbReference type="Pfam" id="PF02096"/>
    </source>
</evidence>
<comment type="caution">
    <text evidence="13">The sequence shown here is derived from an EMBL/GenBank/DDBJ whole genome shotgun (WGS) entry which is preliminary data.</text>
</comment>
<evidence type="ECO:0000256" key="1">
    <source>
        <dbReference type="ARBA" id="ARBA00004448"/>
    </source>
</evidence>
<feature type="region of interest" description="Disordered" evidence="10">
    <location>
        <begin position="538"/>
        <end position="564"/>
    </location>
</feature>
<proteinExistence type="inferred from homology"/>
<feature type="transmembrane region" description="Helical" evidence="11">
    <location>
        <begin position="365"/>
        <end position="388"/>
    </location>
</feature>
<dbReference type="Proteomes" id="UP000800093">
    <property type="component" value="Unassembled WGS sequence"/>
</dbReference>
<evidence type="ECO:0000256" key="3">
    <source>
        <dbReference type="ARBA" id="ARBA00022692"/>
    </source>
</evidence>
<feature type="compositionally biased region" description="Low complexity" evidence="10">
    <location>
        <begin position="86"/>
        <end position="100"/>
    </location>
</feature>
<keyword evidence="7" id="KW-0496">Mitochondrion</keyword>
<keyword evidence="8 11" id="KW-0472">Membrane</keyword>
<evidence type="ECO:0000313" key="14">
    <source>
        <dbReference type="Proteomes" id="UP000800093"/>
    </source>
</evidence>
<keyword evidence="3 9" id="KW-0812">Transmembrane</keyword>
<keyword evidence="14" id="KW-1185">Reference proteome</keyword>
<reference evidence="14" key="1">
    <citation type="journal article" date="2020" name="Stud. Mycol.">
        <title>101 Dothideomycetes genomes: A test case for predicting lifestyles and emergence of pathogens.</title>
        <authorList>
            <person name="Haridas S."/>
            <person name="Albert R."/>
            <person name="Binder M."/>
            <person name="Bloem J."/>
            <person name="LaButti K."/>
            <person name="Salamov A."/>
            <person name="Andreopoulos B."/>
            <person name="Baker S."/>
            <person name="Barry K."/>
            <person name="Bills G."/>
            <person name="Bluhm B."/>
            <person name="Cannon C."/>
            <person name="Castanera R."/>
            <person name="Culley D."/>
            <person name="Daum C."/>
            <person name="Ezra D."/>
            <person name="Gonzalez J."/>
            <person name="Henrissat B."/>
            <person name="Kuo A."/>
            <person name="Liang C."/>
            <person name="Lipzen A."/>
            <person name="Lutzoni F."/>
            <person name="Magnuson J."/>
            <person name="Mondo S."/>
            <person name="Nolan M."/>
            <person name="Ohm R."/>
            <person name="Pangilinan J."/>
            <person name="Park H.-J."/>
            <person name="Ramirez L."/>
            <person name="Alfaro M."/>
            <person name="Sun H."/>
            <person name="Tritt A."/>
            <person name="Yoshinaga Y."/>
            <person name="Zwiers L.-H."/>
            <person name="Turgeon B."/>
            <person name="Goodwin S."/>
            <person name="Spatafora J."/>
            <person name="Crous P."/>
            <person name="Grigoriev I."/>
        </authorList>
    </citation>
    <scope>NUCLEOTIDE SEQUENCE [LARGE SCALE GENOMIC DNA]</scope>
    <source>
        <strain evidence="14">CBS 304.66</strain>
    </source>
</reference>
<gene>
    <name evidence="13" type="ORF">CC78DRAFT_487099</name>
</gene>
<name>A0A9P4NA97_9PLEO</name>
<dbReference type="OrthoDB" id="2148490at2759"/>
<evidence type="ECO:0000256" key="5">
    <source>
        <dbReference type="ARBA" id="ARBA00022946"/>
    </source>
</evidence>
<keyword evidence="4" id="KW-0999">Mitochondrion inner membrane</keyword>
<evidence type="ECO:0000256" key="11">
    <source>
        <dbReference type="SAM" id="Phobius"/>
    </source>
</evidence>
<comment type="subcellular location">
    <subcellularLocation>
        <location evidence="9">Membrane</location>
        <topology evidence="9">Multi-pass membrane protein</topology>
    </subcellularLocation>
    <subcellularLocation>
        <location evidence="1">Mitochondrion inner membrane</location>
        <topology evidence="1">Multi-pass membrane protein</topology>
    </subcellularLocation>
</comment>
<dbReference type="GO" id="GO:0005743">
    <property type="term" value="C:mitochondrial inner membrane"/>
    <property type="evidence" value="ECO:0007669"/>
    <property type="project" value="UniProtKB-SubCell"/>
</dbReference>
<sequence length="564" mass="61850">MVLSRGLRYAHSAPFSSRQSLLIRSATSREFSSLPRTSILHAPSCRSNTFQSSQWRTGATSFSPTLLKTSTIRHGSWYAPWTWGRSSTPTSDTSSISSPSELLTEGRTAPDPAITTQTPGLAPATLDHPAIVDSASAVPSQSNLDELLSLYGPQNHAPDATSAAASQVVEKIGFLKELGLDYGWGPTAFLEYMIEHIHIWGGVSWGTTIIAAALVIRAIGFPLSIKASDNMARMTAVAGITRPLYEEMKRASAARDMATAQKLQAKITHTHKEAECGPFKSVLPMLFQGALGFGAFRCLRGMADLPVESMRDQGFLWFTDLTISDPYYILPVLVGATSYILLKIGGETGGAANAGVTAMQRGVRIFMPLMFMTVSIWMPAGLQLYFLLSSTLGAMTGRLLQNPSVRQTLNITPIATKQAQDFWKKVADKQISLESLARDKNGNIIPPTVHTATYQPPHTAGKTTFRGLTLKAGTSVPAHLQTHDTAATPRDPLFDAGPPEGIKNQVLWYVRYYNPLALGKRFWVSLWPTAKADRDARILQSRKEAQRQKEKEYESRRRERLGRK</sequence>
<feature type="transmembrane region" description="Helical" evidence="11">
    <location>
        <begin position="199"/>
        <end position="225"/>
    </location>
</feature>
<dbReference type="PANTHER" id="PTHR12428">
    <property type="entry name" value="OXA1"/>
    <property type="match status" value="1"/>
</dbReference>
<comment type="similarity">
    <text evidence="2 9">Belongs to the OXA1/ALB3/YidC family.</text>
</comment>
<dbReference type="GO" id="GO:0032979">
    <property type="term" value="P:protein insertion into mitochondrial inner membrane from matrix"/>
    <property type="evidence" value="ECO:0007669"/>
    <property type="project" value="TreeGrafter"/>
</dbReference>
<accession>A0A9P4NA97</accession>
<keyword evidence="5" id="KW-0809">Transit peptide</keyword>
<evidence type="ECO:0000256" key="6">
    <source>
        <dbReference type="ARBA" id="ARBA00022989"/>
    </source>
</evidence>
<dbReference type="EMBL" id="ML986582">
    <property type="protein sequence ID" value="KAF2269465.1"/>
    <property type="molecule type" value="Genomic_DNA"/>
</dbReference>
<feature type="compositionally biased region" description="Basic and acidic residues" evidence="10">
    <location>
        <begin position="538"/>
        <end position="557"/>
    </location>
</feature>
<dbReference type="AlphaFoldDB" id="A0A9P4NA97"/>
<dbReference type="InterPro" id="IPR028055">
    <property type="entry name" value="YidC/Oxa/ALB_C"/>
</dbReference>
<evidence type="ECO:0000256" key="9">
    <source>
        <dbReference type="RuleBase" id="RU003945"/>
    </source>
</evidence>
<dbReference type="NCBIfam" id="TIGR03592">
    <property type="entry name" value="yidC_oxa1_cterm"/>
    <property type="match status" value="1"/>
</dbReference>
<evidence type="ECO:0000256" key="10">
    <source>
        <dbReference type="SAM" id="MobiDB-lite"/>
    </source>
</evidence>
<dbReference type="Pfam" id="PF02096">
    <property type="entry name" value="60KD_IMP"/>
    <property type="match status" value="1"/>
</dbReference>
<keyword evidence="6 11" id="KW-1133">Transmembrane helix</keyword>
<dbReference type="CDD" id="cd20069">
    <property type="entry name" value="5TM_Oxa1-like"/>
    <property type="match status" value="1"/>
</dbReference>
<protein>
    <recommendedName>
        <fullName evidence="12">Membrane insertase YidC/Oxa/ALB C-terminal domain-containing protein</fullName>
    </recommendedName>
</protein>
<feature type="region of interest" description="Disordered" evidence="10">
    <location>
        <begin position="85"/>
        <end position="113"/>
    </location>
</feature>
<evidence type="ECO:0000313" key="13">
    <source>
        <dbReference type="EMBL" id="KAF2269465.1"/>
    </source>
</evidence>
<organism evidence="13 14">
    <name type="scientific">Lojkania enalia</name>
    <dbReference type="NCBI Taxonomy" id="147567"/>
    <lineage>
        <taxon>Eukaryota</taxon>
        <taxon>Fungi</taxon>
        <taxon>Dikarya</taxon>
        <taxon>Ascomycota</taxon>
        <taxon>Pezizomycotina</taxon>
        <taxon>Dothideomycetes</taxon>
        <taxon>Pleosporomycetidae</taxon>
        <taxon>Pleosporales</taxon>
        <taxon>Pleosporales incertae sedis</taxon>
        <taxon>Lojkania</taxon>
    </lineage>
</organism>
<evidence type="ECO:0000256" key="7">
    <source>
        <dbReference type="ARBA" id="ARBA00023128"/>
    </source>
</evidence>
<dbReference type="PANTHER" id="PTHR12428:SF66">
    <property type="entry name" value="MITOCHONDRIAL INNER MEMBRANE PROTEIN OXA1L"/>
    <property type="match status" value="1"/>
</dbReference>
<evidence type="ECO:0000256" key="8">
    <source>
        <dbReference type="ARBA" id="ARBA00023136"/>
    </source>
</evidence>
<evidence type="ECO:0000256" key="2">
    <source>
        <dbReference type="ARBA" id="ARBA00009877"/>
    </source>
</evidence>
<dbReference type="GO" id="GO:0032977">
    <property type="term" value="F:membrane insertase activity"/>
    <property type="evidence" value="ECO:0007669"/>
    <property type="project" value="InterPro"/>
</dbReference>
<evidence type="ECO:0000256" key="4">
    <source>
        <dbReference type="ARBA" id="ARBA00022792"/>
    </source>
</evidence>